<evidence type="ECO:0000313" key="13">
    <source>
        <dbReference type="EMBL" id="KGQ07198.1"/>
    </source>
</evidence>
<dbReference type="Pfam" id="PF00153">
    <property type="entry name" value="Mito_carr"/>
    <property type="match status" value="3"/>
</dbReference>
<dbReference type="GO" id="GO:1990519">
    <property type="term" value="P:pyrimidine nucleotide import into mitochondrion"/>
    <property type="evidence" value="ECO:0007669"/>
    <property type="project" value="TreeGrafter"/>
</dbReference>
<protein>
    <submittedName>
        <fullName evidence="13">Putative carrier</fullName>
    </submittedName>
</protein>
<name>A0A0A2VI17_BEABA</name>
<feature type="repeat" description="Solcar" evidence="10">
    <location>
        <begin position="178"/>
        <end position="276"/>
    </location>
</feature>
<evidence type="ECO:0000313" key="14">
    <source>
        <dbReference type="Proteomes" id="UP000030106"/>
    </source>
</evidence>
<evidence type="ECO:0000256" key="3">
    <source>
        <dbReference type="ARBA" id="ARBA00022692"/>
    </source>
</evidence>
<evidence type="ECO:0000256" key="4">
    <source>
        <dbReference type="ARBA" id="ARBA00022737"/>
    </source>
</evidence>
<keyword evidence="3 10" id="KW-0812">Transmembrane</keyword>
<dbReference type="PANTHER" id="PTHR45829:SF4">
    <property type="entry name" value="MITOCHONDRIAL CARRIER PROTEIN RIM2"/>
    <property type="match status" value="1"/>
</dbReference>
<dbReference type="Proteomes" id="UP000030106">
    <property type="component" value="Unassembled WGS sequence"/>
</dbReference>
<evidence type="ECO:0000256" key="9">
    <source>
        <dbReference type="ARBA" id="ARBA00093195"/>
    </source>
</evidence>
<dbReference type="FunFam" id="1.50.40.10:FF:000088">
    <property type="entry name" value="Mitochondrial carrier protein RIM2"/>
    <property type="match status" value="1"/>
</dbReference>
<dbReference type="PANTHER" id="PTHR45829">
    <property type="entry name" value="MITOCHONDRIAL CARRIER PROTEIN RIM2"/>
    <property type="match status" value="1"/>
</dbReference>
<dbReference type="InterPro" id="IPR018108">
    <property type="entry name" value="MCP_transmembrane"/>
</dbReference>
<evidence type="ECO:0000256" key="11">
    <source>
        <dbReference type="RuleBase" id="RU000488"/>
    </source>
</evidence>
<comment type="caution">
    <text evidence="13">The sequence shown here is derived from an EMBL/GenBank/DDBJ whole genome shotgun (WGS) entry which is preliminary data.</text>
</comment>
<dbReference type="PROSITE" id="PS50920">
    <property type="entry name" value="SOLCAR"/>
    <property type="match status" value="3"/>
</dbReference>
<comment type="subcellular location">
    <subcellularLocation>
        <location evidence="1">Mitochondrion inner membrane</location>
        <topology evidence="1">Multi-pass membrane protein</topology>
    </subcellularLocation>
</comment>
<evidence type="ECO:0000256" key="5">
    <source>
        <dbReference type="ARBA" id="ARBA00022792"/>
    </source>
</evidence>
<evidence type="ECO:0000256" key="7">
    <source>
        <dbReference type="ARBA" id="ARBA00023128"/>
    </source>
</evidence>
<dbReference type="GO" id="GO:0005743">
    <property type="term" value="C:mitochondrial inner membrane"/>
    <property type="evidence" value="ECO:0007669"/>
    <property type="project" value="UniProtKB-SubCell"/>
</dbReference>
<feature type="repeat" description="Solcar" evidence="10">
    <location>
        <begin position="58"/>
        <end position="168"/>
    </location>
</feature>
<dbReference type="GO" id="GO:0015218">
    <property type="term" value="F:pyrimidine nucleotide transmembrane transporter activity"/>
    <property type="evidence" value="ECO:0007669"/>
    <property type="project" value="InterPro"/>
</dbReference>
<keyword evidence="7" id="KW-0496">Mitochondrion</keyword>
<evidence type="ECO:0000256" key="12">
    <source>
        <dbReference type="SAM" id="MobiDB-lite"/>
    </source>
</evidence>
<accession>A0A0A2VI17</accession>
<organism evidence="13 14">
    <name type="scientific">Beauveria bassiana D1-5</name>
    <dbReference type="NCBI Taxonomy" id="1245745"/>
    <lineage>
        <taxon>Eukaryota</taxon>
        <taxon>Fungi</taxon>
        <taxon>Dikarya</taxon>
        <taxon>Ascomycota</taxon>
        <taxon>Pezizomycotina</taxon>
        <taxon>Sordariomycetes</taxon>
        <taxon>Hypocreomycetidae</taxon>
        <taxon>Hypocreales</taxon>
        <taxon>Cordycipitaceae</taxon>
        <taxon>Beauveria</taxon>
    </lineage>
</organism>
<dbReference type="InterPro" id="IPR002067">
    <property type="entry name" value="MCP"/>
</dbReference>
<evidence type="ECO:0000256" key="8">
    <source>
        <dbReference type="ARBA" id="ARBA00023136"/>
    </source>
</evidence>
<dbReference type="OrthoDB" id="269120at2759"/>
<comment type="catalytic activity">
    <reaction evidence="9">
        <text>5-methyl-UTP(out) + UTP(in) = 5-methyl-UTP(in) + UTP(out)</text>
        <dbReference type="Rhea" id="RHEA:73523"/>
        <dbReference type="ChEBI" id="CHEBI:46398"/>
        <dbReference type="ChEBI" id="CHEBI:63527"/>
    </reaction>
</comment>
<dbReference type="eggNOG" id="KOG0757">
    <property type="taxonomic scope" value="Eukaryota"/>
</dbReference>
<keyword evidence="6" id="KW-1133">Transmembrane helix</keyword>
<feature type="repeat" description="Solcar" evidence="10">
    <location>
        <begin position="298"/>
        <end position="387"/>
    </location>
</feature>
<proteinExistence type="inferred from homology"/>
<keyword evidence="8 10" id="KW-0472">Membrane</keyword>
<evidence type="ECO:0000256" key="10">
    <source>
        <dbReference type="PROSITE-ProRule" id="PRU00282"/>
    </source>
</evidence>
<keyword evidence="2 11" id="KW-0813">Transport</keyword>
<dbReference type="AlphaFoldDB" id="A0A0A2VI17"/>
<gene>
    <name evidence="13" type="ORF">BBAD15_g7463</name>
</gene>
<dbReference type="HOGENOM" id="CLU_015166_6_0_1"/>
<sequence>MAHPQQVFAPGRDDRRQTLGHAHTSAEHAALVQSRETGDVFPEDTLTPRGQVKALPFAKSWVHFMAGGIGGMTAATLTAPLDVLKTRLQSDIYQAQLRAAQAMQTQAAVRRGPVAAAFYHLGDTLQILRGVQRTEGTKALFKGLGPNLIGVVPARAINFYVYGNGKRILAERWNGGEEAPWVHMLAAGAAGIATSTATNPIWMIKTRMQLDKNVAQRASDAAGAEVRRRYRNSYDCVRQILREEGVRGLYKGMSASYLGVAESTLQWVLYEQFKAYLARREQLLERSGRQRTAWDRSVEWTGNFGAAGVAKFIAAILAYPHEVARTRLRQAPVADGRPKYTGLVQCFKLVWKEEGLMGLYGGLTPHLLRTVPSAAIMFAMYEGILRLCNTPA</sequence>
<evidence type="ECO:0000256" key="1">
    <source>
        <dbReference type="ARBA" id="ARBA00004448"/>
    </source>
</evidence>
<dbReference type="InterPro" id="IPR023395">
    <property type="entry name" value="MCP_dom_sf"/>
</dbReference>
<evidence type="ECO:0000256" key="6">
    <source>
        <dbReference type="ARBA" id="ARBA00022989"/>
    </source>
</evidence>
<dbReference type="PRINTS" id="PR00926">
    <property type="entry name" value="MITOCARRIER"/>
</dbReference>
<comment type="similarity">
    <text evidence="11">Belongs to the mitochondrial carrier (TC 2.A.29) family.</text>
</comment>
<feature type="region of interest" description="Disordered" evidence="12">
    <location>
        <begin position="1"/>
        <end position="21"/>
    </location>
</feature>
<dbReference type="SUPFAM" id="SSF103506">
    <property type="entry name" value="Mitochondrial carrier"/>
    <property type="match status" value="1"/>
</dbReference>
<reference evidence="13 14" key="1">
    <citation type="submission" date="2012-10" db="EMBL/GenBank/DDBJ databases">
        <title>Genome sequencing and analysis of entomopathogenic fungi Beauveria bassiana D1-5.</title>
        <authorList>
            <person name="Li Q."/>
            <person name="Wang L."/>
            <person name="Zhang Z."/>
            <person name="Wang Q."/>
            <person name="Ren J."/>
            <person name="Wang M."/>
            <person name="Xu W."/>
            <person name="Wang J."/>
            <person name="Lu Y."/>
            <person name="Du Q."/>
            <person name="Sun Z."/>
        </authorList>
    </citation>
    <scope>NUCLEOTIDE SEQUENCE [LARGE SCALE GENOMIC DNA]</scope>
    <source>
        <strain evidence="13 14">D1-5</strain>
    </source>
</reference>
<dbReference type="EMBL" id="ANFO01000716">
    <property type="protein sequence ID" value="KGQ07198.1"/>
    <property type="molecule type" value="Genomic_DNA"/>
</dbReference>
<keyword evidence="5" id="KW-0999">Mitochondrion inner membrane</keyword>
<dbReference type="STRING" id="1245745.A0A0A2VI17"/>
<keyword evidence="4" id="KW-0677">Repeat</keyword>
<evidence type="ECO:0000256" key="2">
    <source>
        <dbReference type="ARBA" id="ARBA00022448"/>
    </source>
</evidence>
<dbReference type="InterPro" id="IPR049562">
    <property type="entry name" value="SLC25A33/36-like"/>
</dbReference>
<dbReference type="Gene3D" id="1.50.40.10">
    <property type="entry name" value="Mitochondrial carrier domain"/>
    <property type="match status" value="1"/>
</dbReference>